<feature type="region of interest" description="Disordered" evidence="3">
    <location>
        <begin position="289"/>
        <end position="317"/>
    </location>
</feature>
<evidence type="ECO:0000256" key="2">
    <source>
        <dbReference type="SAM" id="Coils"/>
    </source>
</evidence>
<keyword evidence="2" id="KW-0175">Coiled coil</keyword>
<keyword evidence="6" id="KW-1185">Reference proteome</keyword>
<evidence type="ECO:0000313" key="6">
    <source>
        <dbReference type="Proteomes" id="UP001161247"/>
    </source>
</evidence>
<sequence length="531" mass="60105">MDLRGSPAIHSHRQQQQEARIEGSMLYRTKAENPFLDDDAFQVEDPLCKLNLKETSEFVKSLPKNCSSSSSSSSILFDISSGVQRRREFSNGGSNYYYSLSTRRNSVAEAAPPTPGRPVFSFSSTKGLSSKWEDAEKWLISTTNTTTHGHHHHDSPASSSSSSAHYHHYNHHGLRPPPLLEFASTNSRANNVVSGFSNEGSSQADLLLLKDKFTNHEAADYNKYHFSTTANFKSSSSSEPMKQAFFFGNAAAEREKPVLKNAATESISVVVVNEVKKQQQQQLRDIGTEMTPLGSSKTSRCPTPFMSTSPARYNTPENRSGPLAITTQIEECHFAKLSSNYYWSSREEEEEEISKSLRHFELNDDNDHSDDDECKKKKDNICDNRSCGWVEEQKGEDDKTNCCLRYQREEAKIQAWVNLQRAKAEAQSRKLEVKIEKMRSNLEEKLMKKMAVVHRKAEEMRAAYRLQHLEQVQKKPNLNSSNHNNNSLKNAPKMMISSNRNSLITCSYFTKQPSNHSTCGCFPCSTINQFY</sequence>
<dbReference type="AlphaFoldDB" id="A0AAV1E4Z8"/>
<dbReference type="EMBL" id="OX459124">
    <property type="protein sequence ID" value="CAI9114496.1"/>
    <property type="molecule type" value="Genomic_DNA"/>
</dbReference>
<comment type="similarity">
    <text evidence="1">Belongs to the remorin family.</text>
</comment>
<reference evidence="5" key="1">
    <citation type="submission" date="2023-03" db="EMBL/GenBank/DDBJ databases">
        <authorList>
            <person name="Julca I."/>
        </authorList>
    </citation>
    <scope>NUCLEOTIDE SEQUENCE</scope>
</reference>
<evidence type="ECO:0000259" key="4">
    <source>
        <dbReference type="Pfam" id="PF03763"/>
    </source>
</evidence>
<protein>
    <submittedName>
        <fullName evidence="5">OLC1v1015234C1</fullName>
    </submittedName>
</protein>
<organism evidence="5 6">
    <name type="scientific">Oldenlandia corymbosa var. corymbosa</name>
    <dbReference type="NCBI Taxonomy" id="529605"/>
    <lineage>
        <taxon>Eukaryota</taxon>
        <taxon>Viridiplantae</taxon>
        <taxon>Streptophyta</taxon>
        <taxon>Embryophyta</taxon>
        <taxon>Tracheophyta</taxon>
        <taxon>Spermatophyta</taxon>
        <taxon>Magnoliopsida</taxon>
        <taxon>eudicotyledons</taxon>
        <taxon>Gunneridae</taxon>
        <taxon>Pentapetalae</taxon>
        <taxon>asterids</taxon>
        <taxon>lamiids</taxon>
        <taxon>Gentianales</taxon>
        <taxon>Rubiaceae</taxon>
        <taxon>Rubioideae</taxon>
        <taxon>Spermacoceae</taxon>
        <taxon>Hedyotis-Oldenlandia complex</taxon>
        <taxon>Oldenlandia</taxon>
    </lineage>
</organism>
<feature type="region of interest" description="Disordered" evidence="3">
    <location>
        <begin position="145"/>
        <end position="170"/>
    </location>
</feature>
<feature type="coiled-coil region" evidence="2">
    <location>
        <begin position="421"/>
        <end position="448"/>
    </location>
</feature>
<dbReference type="Pfam" id="PF03763">
    <property type="entry name" value="Remorin_C"/>
    <property type="match status" value="1"/>
</dbReference>
<dbReference type="PANTHER" id="PTHR31471">
    <property type="entry name" value="OS02G0116800 PROTEIN"/>
    <property type="match status" value="1"/>
</dbReference>
<dbReference type="InterPro" id="IPR005516">
    <property type="entry name" value="Remorin_C"/>
</dbReference>
<evidence type="ECO:0000313" key="5">
    <source>
        <dbReference type="EMBL" id="CAI9114496.1"/>
    </source>
</evidence>
<evidence type="ECO:0000256" key="3">
    <source>
        <dbReference type="SAM" id="MobiDB-lite"/>
    </source>
</evidence>
<feature type="compositionally biased region" description="Polar residues" evidence="3">
    <location>
        <begin position="293"/>
        <end position="317"/>
    </location>
</feature>
<name>A0AAV1E4Z8_OLDCO</name>
<accession>A0AAV1E4Z8</accession>
<gene>
    <name evidence="5" type="ORF">OLC1_LOCUS21231</name>
</gene>
<evidence type="ECO:0000256" key="1">
    <source>
        <dbReference type="ARBA" id="ARBA00005711"/>
    </source>
</evidence>
<proteinExistence type="inferred from homology"/>
<dbReference type="Proteomes" id="UP001161247">
    <property type="component" value="Chromosome 7"/>
</dbReference>
<feature type="domain" description="Remorin C-terminal" evidence="4">
    <location>
        <begin position="397"/>
        <end position="474"/>
    </location>
</feature>
<dbReference type="PANTHER" id="PTHR31471:SF3">
    <property type="entry name" value="OS11G0616300 PROTEIN"/>
    <property type="match status" value="1"/>
</dbReference>